<name>A0A1Q9DFH3_SYMMI</name>
<organism evidence="3 4">
    <name type="scientific">Symbiodinium microadriaticum</name>
    <name type="common">Dinoflagellate</name>
    <name type="synonym">Zooxanthella microadriatica</name>
    <dbReference type="NCBI Taxonomy" id="2951"/>
    <lineage>
        <taxon>Eukaryota</taxon>
        <taxon>Sar</taxon>
        <taxon>Alveolata</taxon>
        <taxon>Dinophyceae</taxon>
        <taxon>Suessiales</taxon>
        <taxon>Symbiodiniaceae</taxon>
        <taxon>Symbiodinium</taxon>
    </lineage>
</organism>
<keyword evidence="4" id="KW-1185">Reference proteome</keyword>
<feature type="region of interest" description="Disordered" evidence="2">
    <location>
        <begin position="195"/>
        <end position="225"/>
    </location>
</feature>
<keyword evidence="1" id="KW-0175">Coiled coil</keyword>
<feature type="compositionally biased region" description="Low complexity" evidence="2">
    <location>
        <begin position="725"/>
        <end position="736"/>
    </location>
</feature>
<comment type="caution">
    <text evidence="3">The sequence shown here is derived from an EMBL/GenBank/DDBJ whole genome shotgun (WGS) entry which is preliminary data.</text>
</comment>
<accession>A0A1Q9DFH3</accession>
<reference evidence="3 4" key="1">
    <citation type="submission" date="2016-02" db="EMBL/GenBank/DDBJ databases">
        <title>Genome analysis of coral dinoflagellate symbionts highlights evolutionary adaptations to a symbiotic lifestyle.</title>
        <authorList>
            <person name="Aranda M."/>
            <person name="Li Y."/>
            <person name="Liew Y.J."/>
            <person name="Baumgarten S."/>
            <person name="Simakov O."/>
            <person name="Wilson M."/>
            <person name="Piel J."/>
            <person name="Ashoor H."/>
            <person name="Bougouffa S."/>
            <person name="Bajic V.B."/>
            <person name="Ryu T."/>
            <person name="Ravasi T."/>
            <person name="Bayer T."/>
            <person name="Micklem G."/>
            <person name="Kim H."/>
            <person name="Bhak J."/>
            <person name="Lajeunesse T.C."/>
            <person name="Voolstra C.R."/>
        </authorList>
    </citation>
    <scope>NUCLEOTIDE SEQUENCE [LARGE SCALE GENOMIC DNA]</scope>
    <source>
        <strain evidence="3 4">CCMP2467</strain>
    </source>
</reference>
<proteinExistence type="predicted"/>
<protein>
    <submittedName>
        <fullName evidence="3">Uncharacterized protein</fullName>
    </submittedName>
</protein>
<sequence length="765" mass="85212">MEKNCLWLEQLLHEDNHFAVFGLTASGDRCDVEPQQSAAPCEATKTRYHLEAFCTAMPQMTSCAAPGARLLRVTGVGKRQEQNQSADKSPLQGRQSCNFVVAAKGGISEKATEHAEAAEAEMQEAVDKANKAQEVAEKAQNDFIIAKAEADQAEQMHSQAVKELEKKTDLHQMVENVRNKTDDFYKALDKMTLSRKEGGKEGKRGGRKEGRKEERKDERPKLERFDGSQPSLYRKWRRKAQLMLLALPTTFTKDRWGAKLMEYLAGEAEEVCEALSIEKLTKEGGHELVFEVLDAKYKELQQDALHKHLTEYFFGTSIRANETYRNLVVRLETACSGPTGDFKSTQWSCQKKFVGGVAKAGNHKGRDVLEVLTEDGEEHDELEVFETYQDIRKKMQQKKMNSGYRTNHSSEAMMSDQAGDSSLGEIGQELFIQEEDIDKLETFLAERDGHVDVVLADPRSHEDGEGGDKGDLESKIFEFFQEGSGAETPLLLSKECGVSLKLRETERGHYAIPLFAGMGVMESSTDMKLQHEKTQEVNAAEDFGSKVIHLEGLDAAKKENELYRGGHGPGSACSGELSAQILDQMSDHESDAPEGLVPNLSGRTLFNVGKYQKAGQAVNFATAYLQDKPYVAWVRKFIKSGSSTSGKTNHPTMSQFRLYVALRDQKKSARIAEDTGPIVTTLGASPKAKAKAKAKALASTSSSWQAPPRSRPSERAAADNEWIVTSTVQEPSSTSSSDRRRQRLQQQIEMLTHELERLNEEEEHE</sequence>
<evidence type="ECO:0000313" key="4">
    <source>
        <dbReference type="Proteomes" id="UP000186817"/>
    </source>
</evidence>
<dbReference type="Proteomes" id="UP000186817">
    <property type="component" value="Unassembled WGS sequence"/>
</dbReference>
<dbReference type="OrthoDB" id="426567at2759"/>
<evidence type="ECO:0000256" key="2">
    <source>
        <dbReference type="SAM" id="MobiDB-lite"/>
    </source>
</evidence>
<feature type="coiled-coil region" evidence="1">
    <location>
        <begin position="108"/>
        <end position="170"/>
    </location>
</feature>
<gene>
    <name evidence="3" type="ORF">AK812_SmicGene24125</name>
</gene>
<dbReference type="EMBL" id="LSRX01000564">
    <property type="protein sequence ID" value="OLP93932.1"/>
    <property type="molecule type" value="Genomic_DNA"/>
</dbReference>
<dbReference type="AlphaFoldDB" id="A0A1Q9DFH3"/>
<evidence type="ECO:0000313" key="3">
    <source>
        <dbReference type="EMBL" id="OLP93932.1"/>
    </source>
</evidence>
<feature type="region of interest" description="Disordered" evidence="2">
    <location>
        <begin position="695"/>
        <end position="742"/>
    </location>
</feature>
<evidence type="ECO:0000256" key="1">
    <source>
        <dbReference type="SAM" id="Coils"/>
    </source>
</evidence>